<keyword evidence="13" id="KW-0407">Ion channel</keyword>
<keyword evidence="3 15" id="KW-0109">Calcium transport</keyword>
<feature type="region of interest" description="Disordered" evidence="16">
    <location>
        <begin position="128"/>
        <end position="165"/>
    </location>
</feature>
<dbReference type="FunFam" id="1.20.120.350:FF:000009">
    <property type="entry name" value="Voltage-dependent T-type calcium channel subunit alpha"/>
    <property type="match status" value="1"/>
</dbReference>
<feature type="transmembrane region" description="Helical" evidence="17">
    <location>
        <begin position="366"/>
        <end position="387"/>
    </location>
</feature>
<accession>A0A7M5UXY0</accession>
<feature type="region of interest" description="Disordered" evidence="16">
    <location>
        <begin position="78"/>
        <end position="112"/>
    </location>
</feature>
<feature type="transmembrane region" description="Helical" evidence="17">
    <location>
        <begin position="630"/>
        <end position="648"/>
    </location>
</feature>
<protein>
    <recommendedName>
        <fullName evidence="18">Ion transport domain-containing protein</fullName>
    </recommendedName>
</protein>
<evidence type="ECO:0000256" key="11">
    <source>
        <dbReference type="ARBA" id="ARBA00023136"/>
    </source>
</evidence>
<proteinExistence type="inferred from homology"/>
<evidence type="ECO:0000256" key="4">
    <source>
        <dbReference type="ARBA" id="ARBA00022673"/>
    </source>
</evidence>
<dbReference type="EnsemblMetazoa" id="CLYHEMT003033.3">
    <property type="protein sequence ID" value="CLYHEMP003033.3"/>
    <property type="gene ID" value="CLYHEMG003033"/>
</dbReference>
<feature type="transmembrane region" description="Helical" evidence="17">
    <location>
        <begin position="233"/>
        <end position="252"/>
    </location>
</feature>
<sequence>MDRQVSFDESPPKIIQNFQNSESIEEEGIEAEEELDHSLNMNHDMDHSLNARRENHHKRLVRSKMMCTLDVPSSESLNNLVDGNQKHPTVTTNPLDADNGYNSHPVNDERRRGLANRSFRANWQIMSSSFNSDAPERTSDDNDDDGNTSDLSTNEYKSKTQPPLRSYRCSTNMAALQQFNAKMQSQSEGAEEGGEKKKDKFFSYEKSLYRSLFIFSEENIIRKVCRKITGNKIFDYFMLITIMANCIVLMAAEPLPENDTVELNKKLDQSDKVFVAIFIFEAILRIIANGFVIGQDAYLKSGWNILDFIVVISGAVHIITTFKSDPSSNKQTELIKALRAVRVLRPLKLVSGVPSLQVLMKSLIRAMVPLLQILLLVSFVIIIYSIVGLELLCGRFHYACFNATTQKLVVPISILKVRPCDPTGWGRKCNDGEICRRAKPHEWSGPNDGITSFDNMFLSMLTIFQCITLEGWSDILYYSLDSRDNSFQLIQWSAFILLIIVGSFFMLNLMLGVLSGEFAKERERVENRKNFLKLRKQRQIERSVDHYLHWISKAEDIIDEFDEEEEIEYENRCSPSGERRTSHYHHHHHSELARKRSRVSTTKRSKGNIFKRLERKFRFFIRRHLIKSKVFYWLVLILVLLNTVSMSLTKYNQQPDVKEVL</sequence>
<feature type="domain" description="Ion transport" evidence="18">
    <location>
        <begin position="231"/>
        <end position="524"/>
    </location>
</feature>
<dbReference type="FunFam" id="1.10.287.70:FF:000007">
    <property type="entry name" value="Voltage-dependent L-type calcium channel subunit alpha"/>
    <property type="match status" value="1"/>
</dbReference>
<dbReference type="InterPro" id="IPR027359">
    <property type="entry name" value="Volt_channel_dom_sf"/>
</dbReference>
<evidence type="ECO:0000256" key="2">
    <source>
        <dbReference type="ARBA" id="ARBA00022448"/>
    </source>
</evidence>
<name>A0A7M5UXY0_9CNID</name>
<evidence type="ECO:0000256" key="14">
    <source>
        <dbReference type="PIRSR" id="PIRSR602077-1"/>
    </source>
</evidence>
<organism evidence="19 20">
    <name type="scientific">Clytia hemisphaerica</name>
    <dbReference type="NCBI Taxonomy" id="252671"/>
    <lineage>
        <taxon>Eukaryota</taxon>
        <taxon>Metazoa</taxon>
        <taxon>Cnidaria</taxon>
        <taxon>Hydrozoa</taxon>
        <taxon>Hydroidolina</taxon>
        <taxon>Leptothecata</taxon>
        <taxon>Obeliida</taxon>
        <taxon>Clytiidae</taxon>
        <taxon>Clytia</taxon>
    </lineage>
</organism>
<dbReference type="Gene3D" id="6.10.250.2500">
    <property type="match status" value="1"/>
</dbReference>
<keyword evidence="2" id="KW-0813">Transport</keyword>
<evidence type="ECO:0000256" key="17">
    <source>
        <dbReference type="SAM" id="Phobius"/>
    </source>
</evidence>
<reference evidence="19" key="1">
    <citation type="submission" date="2021-01" db="UniProtKB">
        <authorList>
            <consortium name="EnsemblMetazoa"/>
        </authorList>
    </citation>
    <scope>IDENTIFICATION</scope>
</reference>
<evidence type="ECO:0000256" key="16">
    <source>
        <dbReference type="SAM" id="MobiDB-lite"/>
    </source>
</evidence>
<feature type="transmembrane region" description="Helical" evidence="17">
    <location>
        <begin position="305"/>
        <end position="322"/>
    </location>
</feature>
<feature type="compositionally biased region" description="Basic residues" evidence="16">
    <location>
        <begin position="582"/>
        <end position="604"/>
    </location>
</feature>
<keyword evidence="7 14" id="KW-0106">Calcium</keyword>
<dbReference type="PANTHER" id="PTHR45628">
    <property type="entry name" value="VOLTAGE-DEPENDENT CALCIUM CHANNEL TYPE A SUBUNIT ALPHA-1"/>
    <property type="match status" value="1"/>
</dbReference>
<feature type="transmembrane region" description="Helical" evidence="17">
    <location>
        <begin position="457"/>
        <end position="480"/>
    </location>
</feature>
<keyword evidence="14" id="KW-0479">Metal-binding</keyword>
<dbReference type="GO" id="GO:0098703">
    <property type="term" value="P:calcium ion import across plasma membrane"/>
    <property type="evidence" value="ECO:0007669"/>
    <property type="project" value="TreeGrafter"/>
</dbReference>
<keyword evidence="9 17" id="KW-1133">Transmembrane helix</keyword>
<evidence type="ECO:0000259" key="18">
    <source>
        <dbReference type="Pfam" id="PF00520"/>
    </source>
</evidence>
<dbReference type="Proteomes" id="UP000594262">
    <property type="component" value="Unplaced"/>
</dbReference>
<evidence type="ECO:0000256" key="3">
    <source>
        <dbReference type="ARBA" id="ARBA00022568"/>
    </source>
</evidence>
<dbReference type="PRINTS" id="PR00167">
    <property type="entry name" value="CACHANNEL"/>
</dbReference>
<keyword evidence="11 17" id="KW-0472">Membrane</keyword>
<keyword evidence="6" id="KW-0677">Repeat</keyword>
<dbReference type="Gene3D" id="1.10.287.70">
    <property type="match status" value="1"/>
</dbReference>
<comment type="subcellular location">
    <subcellularLocation>
        <location evidence="1 15">Membrane</location>
        <topology evidence="1 15">Multi-pass membrane protein</topology>
    </subcellularLocation>
</comment>
<keyword evidence="20" id="KW-1185">Reference proteome</keyword>
<feature type="compositionally biased region" description="Polar residues" evidence="16">
    <location>
        <begin position="78"/>
        <end position="105"/>
    </location>
</feature>
<feature type="transmembrane region" description="Helical" evidence="17">
    <location>
        <begin position="492"/>
        <end position="514"/>
    </location>
</feature>
<keyword evidence="10" id="KW-0406">Ion transport</keyword>
<evidence type="ECO:0000256" key="7">
    <source>
        <dbReference type="ARBA" id="ARBA00022837"/>
    </source>
</evidence>
<evidence type="ECO:0000256" key="12">
    <source>
        <dbReference type="ARBA" id="ARBA00023180"/>
    </source>
</evidence>
<evidence type="ECO:0000256" key="15">
    <source>
        <dbReference type="RuleBase" id="RU003808"/>
    </source>
</evidence>
<dbReference type="GO" id="GO:0046872">
    <property type="term" value="F:metal ion binding"/>
    <property type="evidence" value="ECO:0007669"/>
    <property type="project" value="UniProtKB-KW"/>
</dbReference>
<evidence type="ECO:0000256" key="6">
    <source>
        <dbReference type="ARBA" id="ARBA00022737"/>
    </source>
</evidence>
<comment type="similarity">
    <text evidence="15">Belongs to the calcium channel alpha-1 subunit (TC 1.A.1.11) family.</text>
</comment>
<evidence type="ECO:0000256" key="10">
    <source>
        <dbReference type="ARBA" id="ARBA00023065"/>
    </source>
</evidence>
<dbReference type="GO" id="GO:0008331">
    <property type="term" value="F:high voltage-gated calcium channel activity"/>
    <property type="evidence" value="ECO:0007669"/>
    <property type="project" value="TreeGrafter"/>
</dbReference>
<dbReference type="Gene3D" id="1.20.120.350">
    <property type="entry name" value="Voltage-gated potassium channels. Chain C"/>
    <property type="match status" value="1"/>
</dbReference>
<evidence type="ECO:0000256" key="1">
    <source>
        <dbReference type="ARBA" id="ARBA00004141"/>
    </source>
</evidence>
<feature type="region of interest" description="Disordered" evidence="16">
    <location>
        <begin position="572"/>
        <end position="604"/>
    </location>
</feature>
<dbReference type="OrthoDB" id="5982588at2759"/>
<dbReference type="InterPro" id="IPR005821">
    <property type="entry name" value="Ion_trans_dom"/>
</dbReference>
<dbReference type="PANTHER" id="PTHR45628:SF7">
    <property type="entry name" value="VOLTAGE-DEPENDENT CALCIUM CHANNEL TYPE A SUBUNIT ALPHA-1"/>
    <property type="match status" value="1"/>
</dbReference>
<dbReference type="InterPro" id="IPR002077">
    <property type="entry name" value="VDCCAlpha1"/>
</dbReference>
<keyword evidence="12" id="KW-0325">Glycoprotein</keyword>
<feature type="transmembrane region" description="Helical" evidence="17">
    <location>
        <begin position="273"/>
        <end position="293"/>
    </location>
</feature>
<dbReference type="Pfam" id="PF00520">
    <property type="entry name" value="Ion_trans"/>
    <property type="match status" value="1"/>
</dbReference>
<keyword evidence="5 17" id="KW-0812">Transmembrane</keyword>
<dbReference type="SUPFAM" id="SSF81324">
    <property type="entry name" value="Voltage-gated potassium channels"/>
    <property type="match status" value="1"/>
</dbReference>
<evidence type="ECO:0000256" key="9">
    <source>
        <dbReference type="ARBA" id="ARBA00022989"/>
    </source>
</evidence>
<feature type="binding site" evidence="14">
    <location>
        <position position="470"/>
    </location>
    <ligand>
        <name>Ca(2+)</name>
        <dbReference type="ChEBI" id="CHEBI:29108"/>
    </ligand>
</feature>
<evidence type="ECO:0000256" key="5">
    <source>
        <dbReference type="ARBA" id="ARBA00022692"/>
    </source>
</evidence>
<dbReference type="GO" id="GO:0005891">
    <property type="term" value="C:voltage-gated calcium channel complex"/>
    <property type="evidence" value="ECO:0007669"/>
    <property type="project" value="InterPro"/>
</dbReference>
<evidence type="ECO:0000256" key="13">
    <source>
        <dbReference type="ARBA" id="ARBA00023303"/>
    </source>
</evidence>
<keyword evidence="8 15" id="KW-0851">Voltage-gated channel</keyword>
<keyword evidence="4 15" id="KW-0107">Calcium channel</keyword>
<evidence type="ECO:0000256" key="8">
    <source>
        <dbReference type="ARBA" id="ARBA00022882"/>
    </source>
</evidence>
<evidence type="ECO:0000313" key="19">
    <source>
        <dbReference type="EnsemblMetazoa" id="CLYHEMP003033.3"/>
    </source>
</evidence>
<dbReference type="AlphaFoldDB" id="A0A7M5UXY0"/>
<dbReference type="InterPro" id="IPR050599">
    <property type="entry name" value="VDCC_alpha-1_subunit"/>
</dbReference>
<evidence type="ECO:0000313" key="20">
    <source>
        <dbReference type="Proteomes" id="UP000594262"/>
    </source>
</evidence>